<proteinExistence type="predicted"/>
<evidence type="ECO:0000313" key="2">
    <source>
        <dbReference type="EMBL" id="WZN45952.1"/>
    </source>
</evidence>
<dbReference type="Proteomes" id="UP001449657">
    <property type="component" value="Chromosome"/>
</dbReference>
<reference evidence="2 3" key="1">
    <citation type="submission" date="2024-03" db="EMBL/GenBank/DDBJ databases">
        <title>Chitinophaga caseinilytica sp. nov., a casein hydrolysing bacterium isolated from forest soil.</title>
        <authorList>
            <person name="Lee D.S."/>
            <person name="Han D.M."/>
            <person name="Baek J.H."/>
            <person name="Choi D.G."/>
            <person name="Jeon J.H."/>
            <person name="Jeon C.O."/>
        </authorList>
    </citation>
    <scope>NUCLEOTIDE SEQUENCE [LARGE SCALE GENOMIC DNA]</scope>
    <source>
        <strain evidence="2 3">KACC 19118</strain>
    </source>
</reference>
<evidence type="ECO:0000313" key="3">
    <source>
        <dbReference type="Proteomes" id="UP001449657"/>
    </source>
</evidence>
<dbReference type="PROSITE" id="PS51257">
    <property type="entry name" value="PROKAR_LIPOPROTEIN"/>
    <property type="match status" value="1"/>
</dbReference>
<sequence>MKQFVTMIFCLMAMAACKDAERERQLASREAALAEKEKQFALKEADYRALLRWRDSLLAVKDTLGAITEQAWPEDVLGRWNSKTVCKESSCSEYVVGDQRAGAWEFSADSAGLFTKVFDRNALVRVYAGAFDSSAVRLHFRSDSSAQRRVEMDVELSRSGTGTIKGSQLLKMENGCTARFTVELVRASNK</sequence>
<accession>A0ABZ2Z3Q3</accession>
<name>A0ABZ2Z3Q3_9BACT</name>
<keyword evidence="3" id="KW-1185">Reference proteome</keyword>
<gene>
    <name evidence="2" type="ORF">WJU22_23930</name>
</gene>
<protein>
    <submittedName>
        <fullName evidence="2">Uncharacterized protein</fullName>
    </submittedName>
</protein>
<dbReference type="RefSeq" id="WP_341840693.1">
    <property type="nucleotide sequence ID" value="NZ_CP149792.1"/>
</dbReference>
<feature type="coiled-coil region" evidence="1">
    <location>
        <begin position="17"/>
        <end position="44"/>
    </location>
</feature>
<organism evidence="2 3">
    <name type="scientific">Chitinophaga caseinilytica</name>
    <dbReference type="NCBI Taxonomy" id="2267521"/>
    <lineage>
        <taxon>Bacteria</taxon>
        <taxon>Pseudomonadati</taxon>
        <taxon>Bacteroidota</taxon>
        <taxon>Chitinophagia</taxon>
        <taxon>Chitinophagales</taxon>
        <taxon>Chitinophagaceae</taxon>
        <taxon>Chitinophaga</taxon>
    </lineage>
</organism>
<keyword evidence="1" id="KW-0175">Coiled coil</keyword>
<dbReference type="EMBL" id="CP150096">
    <property type="protein sequence ID" value="WZN45952.1"/>
    <property type="molecule type" value="Genomic_DNA"/>
</dbReference>
<evidence type="ECO:0000256" key="1">
    <source>
        <dbReference type="SAM" id="Coils"/>
    </source>
</evidence>